<evidence type="ECO:0000313" key="2">
    <source>
        <dbReference type="EMBL" id="RJE88205.1"/>
    </source>
</evidence>
<organism evidence="2 3">
    <name type="scientific">Paracoccus onubensis</name>
    <dbReference type="NCBI Taxonomy" id="1675788"/>
    <lineage>
        <taxon>Bacteria</taxon>
        <taxon>Pseudomonadati</taxon>
        <taxon>Pseudomonadota</taxon>
        <taxon>Alphaproteobacteria</taxon>
        <taxon>Rhodobacterales</taxon>
        <taxon>Paracoccaceae</taxon>
        <taxon>Paracoccus</taxon>
    </lineage>
</organism>
<dbReference type="AlphaFoldDB" id="A0A418T4T8"/>
<dbReference type="Pfam" id="PF13356">
    <property type="entry name" value="Arm-DNA-bind_3"/>
    <property type="match status" value="1"/>
</dbReference>
<gene>
    <name evidence="2" type="ORF">D3P04_04670</name>
</gene>
<dbReference type="Proteomes" id="UP000284202">
    <property type="component" value="Unassembled WGS sequence"/>
</dbReference>
<dbReference type="InterPro" id="IPR038488">
    <property type="entry name" value="Integrase_DNA-bd_sf"/>
</dbReference>
<reference evidence="3" key="1">
    <citation type="submission" date="2018-09" db="EMBL/GenBank/DDBJ databases">
        <title>Acidovorax cavernicola nov. sp. isolated from Gruta de las Maravillas (Aracena, Spain).</title>
        <authorList>
            <person name="Jurado V."/>
            <person name="Gutierrez-Patricio S."/>
            <person name="Gonzalez-Pimentel J.L."/>
            <person name="Miller A.Z."/>
            <person name="Laiz L."/>
            <person name="Saiz-Jimenez C."/>
        </authorList>
    </citation>
    <scope>NUCLEOTIDE SEQUENCE [LARGE SCALE GENOMIC DNA]</scope>
    <source>
        <strain evidence="3">1011MAR3C25</strain>
    </source>
</reference>
<evidence type="ECO:0000259" key="1">
    <source>
        <dbReference type="Pfam" id="PF13356"/>
    </source>
</evidence>
<feature type="domain" description="Integrase DNA-binding" evidence="1">
    <location>
        <begin position="2"/>
        <end position="51"/>
    </location>
</feature>
<protein>
    <submittedName>
        <fullName evidence="2">DUF4102 domain-containing protein</fullName>
    </submittedName>
</protein>
<sequence length="108" mass="11480">MKYRVGGGRAGRIRWGAIGQHGALTPDQARDIAQRWAAVIAAGGDPAGEKIEKRKSPAVSELMGQYLESHVAAASTPEIGQVLLAIVIDGTEGLQAETRKDVYRKDVA</sequence>
<comment type="caution">
    <text evidence="2">The sequence shown here is derived from an EMBL/GenBank/DDBJ whole genome shotgun (WGS) entry which is preliminary data.</text>
</comment>
<accession>A0A418T4T8</accession>
<proteinExistence type="predicted"/>
<keyword evidence="3" id="KW-1185">Reference proteome</keyword>
<evidence type="ECO:0000313" key="3">
    <source>
        <dbReference type="Proteomes" id="UP000284202"/>
    </source>
</evidence>
<dbReference type="InterPro" id="IPR025166">
    <property type="entry name" value="Integrase_DNA_bind_dom"/>
</dbReference>
<dbReference type="EMBL" id="QZCG01000002">
    <property type="protein sequence ID" value="RJE88205.1"/>
    <property type="molecule type" value="Genomic_DNA"/>
</dbReference>
<dbReference type="Gene3D" id="3.30.160.390">
    <property type="entry name" value="Integrase, DNA-binding domain"/>
    <property type="match status" value="1"/>
</dbReference>
<dbReference type="OrthoDB" id="7615137at2"/>
<name>A0A418T4T8_9RHOB</name>